<evidence type="ECO:0000313" key="2">
    <source>
        <dbReference type="Proteomes" id="UP001162162"/>
    </source>
</evidence>
<sequence>MELEEEIVLEYDIDIIDILDFGFLHLHVRPNYIEDMDDLVFFFRRFRLMKITVMFILGFVEDQLEFDNDLNDSVSPVNQLLTALMFYTSSSHQITVGDFMHTNQSTVSRTVKRVSEAIASLHNLFIKMTSTPGKIIACQTKFYQV</sequence>
<name>A0AAV8Y4K9_9CUCU</name>
<dbReference type="Proteomes" id="UP001162162">
    <property type="component" value="Unassembled WGS sequence"/>
</dbReference>
<evidence type="ECO:0008006" key="3">
    <source>
        <dbReference type="Google" id="ProtNLM"/>
    </source>
</evidence>
<feature type="non-terminal residue" evidence="1">
    <location>
        <position position="145"/>
    </location>
</feature>
<protein>
    <recommendedName>
        <fullName evidence="3">Nuclease HARBI1</fullName>
    </recommendedName>
</protein>
<accession>A0AAV8Y4K9</accession>
<dbReference type="AlphaFoldDB" id="A0AAV8Y4K9"/>
<proteinExistence type="predicted"/>
<evidence type="ECO:0000313" key="1">
    <source>
        <dbReference type="EMBL" id="KAJ8945562.1"/>
    </source>
</evidence>
<comment type="caution">
    <text evidence="1">The sequence shown here is derived from an EMBL/GenBank/DDBJ whole genome shotgun (WGS) entry which is preliminary data.</text>
</comment>
<dbReference type="EMBL" id="JAPWTK010000213">
    <property type="protein sequence ID" value="KAJ8945562.1"/>
    <property type="molecule type" value="Genomic_DNA"/>
</dbReference>
<organism evidence="1 2">
    <name type="scientific">Aromia moschata</name>
    <dbReference type="NCBI Taxonomy" id="1265417"/>
    <lineage>
        <taxon>Eukaryota</taxon>
        <taxon>Metazoa</taxon>
        <taxon>Ecdysozoa</taxon>
        <taxon>Arthropoda</taxon>
        <taxon>Hexapoda</taxon>
        <taxon>Insecta</taxon>
        <taxon>Pterygota</taxon>
        <taxon>Neoptera</taxon>
        <taxon>Endopterygota</taxon>
        <taxon>Coleoptera</taxon>
        <taxon>Polyphaga</taxon>
        <taxon>Cucujiformia</taxon>
        <taxon>Chrysomeloidea</taxon>
        <taxon>Cerambycidae</taxon>
        <taxon>Cerambycinae</taxon>
        <taxon>Callichromatini</taxon>
        <taxon>Aromia</taxon>
    </lineage>
</organism>
<gene>
    <name evidence="1" type="ORF">NQ318_020409</name>
</gene>
<reference evidence="1" key="1">
    <citation type="journal article" date="2023" name="Insect Mol. Biol.">
        <title>Genome sequencing provides insights into the evolution of gene families encoding plant cell wall-degrading enzymes in longhorned beetles.</title>
        <authorList>
            <person name="Shin N.R."/>
            <person name="Okamura Y."/>
            <person name="Kirsch R."/>
            <person name="Pauchet Y."/>
        </authorList>
    </citation>
    <scope>NUCLEOTIDE SEQUENCE</scope>
    <source>
        <strain evidence="1">AMC_N1</strain>
    </source>
</reference>
<keyword evidence="2" id="KW-1185">Reference proteome</keyword>